<protein>
    <submittedName>
        <fullName evidence="2">Uncharacterized protein</fullName>
    </submittedName>
</protein>
<keyword evidence="3" id="KW-1185">Reference proteome</keyword>
<evidence type="ECO:0000313" key="2">
    <source>
        <dbReference type="EMBL" id="EGX92303.1"/>
    </source>
</evidence>
<organism evidence="2 3">
    <name type="scientific">Cordyceps militaris (strain CM01)</name>
    <name type="common">Caterpillar fungus</name>
    <dbReference type="NCBI Taxonomy" id="983644"/>
    <lineage>
        <taxon>Eukaryota</taxon>
        <taxon>Fungi</taxon>
        <taxon>Dikarya</taxon>
        <taxon>Ascomycota</taxon>
        <taxon>Pezizomycotina</taxon>
        <taxon>Sordariomycetes</taxon>
        <taxon>Hypocreomycetidae</taxon>
        <taxon>Hypocreales</taxon>
        <taxon>Cordycipitaceae</taxon>
        <taxon>Cordyceps</taxon>
    </lineage>
</organism>
<dbReference type="HOGENOM" id="CLU_1094218_0_0_1"/>
<feature type="region of interest" description="Disordered" evidence="1">
    <location>
        <begin position="174"/>
        <end position="200"/>
    </location>
</feature>
<sequence>MGNCIAHLLLERPRLGLDKLRLKLSDPTEAEKDSCHLSSAPFFMAESTAETCSQSTPTTMKIPAALARSLLATVSWPFSRDDVHARDRCDNVRTKCKIEIERFLNLCLDTTQQRHWTPDESDKFCKNWNASDWAWQQNTGLLKHWGDNPGWAWQTPGPWMDPEKFLFYPRKCVSRNTSSSSSSSSTPDAPRPPGWHYPDSVPRLRPGPATVFGIREVLLVTEDFPTKIQEPDGSTLIMHDGIMDLALCVSRLNC</sequence>
<proteinExistence type="predicted"/>
<name>G3JFS0_CORMM</name>
<evidence type="ECO:0000256" key="1">
    <source>
        <dbReference type="SAM" id="MobiDB-lite"/>
    </source>
</evidence>
<dbReference type="GeneID" id="18165699"/>
<dbReference type="AlphaFoldDB" id="G3JFS0"/>
<dbReference type="VEuPathDB" id="FungiDB:CCM_03675"/>
<dbReference type="RefSeq" id="XP_006668887.1">
    <property type="nucleotide sequence ID" value="XM_006668824.1"/>
</dbReference>
<dbReference type="InParanoid" id="G3JFS0"/>
<accession>G3JFS0</accession>
<gene>
    <name evidence="2" type="ORF">CCM_03675</name>
</gene>
<dbReference type="Proteomes" id="UP000001610">
    <property type="component" value="Unassembled WGS sequence"/>
</dbReference>
<dbReference type="EMBL" id="JH126401">
    <property type="protein sequence ID" value="EGX92303.1"/>
    <property type="molecule type" value="Genomic_DNA"/>
</dbReference>
<evidence type="ECO:0000313" key="3">
    <source>
        <dbReference type="Proteomes" id="UP000001610"/>
    </source>
</evidence>
<dbReference type="KEGG" id="cmt:CCM_03675"/>
<reference evidence="2 3" key="1">
    <citation type="journal article" date="2011" name="Genome Biol.">
        <title>Genome sequence of the insect pathogenic fungus Cordyceps militaris, a valued traditional Chinese medicine.</title>
        <authorList>
            <person name="Zheng P."/>
            <person name="Xia Y."/>
            <person name="Xiao G."/>
            <person name="Xiong C."/>
            <person name="Hu X."/>
            <person name="Zhang S."/>
            <person name="Zheng H."/>
            <person name="Huang Y."/>
            <person name="Zhou Y."/>
            <person name="Wang S."/>
            <person name="Zhao G.P."/>
            <person name="Liu X."/>
            <person name="St Leger R.J."/>
            <person name="Wang C."/>
        </authorList>
    </citation>
    <scope>NUCLEOTIDE SEQUENCE [LARGE SCALE GENOMIC DNA]</scope>
    <source>
        <strain evidence="2 3">CM01</strain>
    </source>
</reference>